<feature type="transmembrane region" description="Helical" evidence="1">
    <location>
        <begin position="30"/>
        <end position="47"/>
    </location>
</feature>
<dbReference type="EMBL" id="FR695877">
    <property type="protein sequence ID" value="CBX31679.1"/>
    <property type="molecule type" value="Genomic_DNA"/>
</dbReference>
<feature type="transmembrane region" description="Helical" evidence="1">
    <location>
        <begin position="83"/>
        <end position="102"/>
    </location>
</feature>
<keyword evidence="1" id="KW-1133">Transmembrane helix</keyword>
<gene>
    <name evidence="2" type="ORF">N47_E51910</name>
</gene>
<reference evidence="2" key="1">
    <citation type="journal article" date="2011" name="Environ. Microbiol.">
        <title>Genomic insights into the metabolic potential of the polycyclic aromatic hydrocarbon degrading sulfate-reducing Deltaproteobacterium N47.</title>
        <authorList>
            <person name="Bergmann F."/>
            <person name="Selesi D."/>
            <person name="Weinmaier T."/>
            <person name="Tischler P."/>
            <person name="Rattei T."/>
            <person name="Meckenstock R.U."/>
        </authorList>
    </citation>
    <scope>NUCLEOTIDE SEQUENCE</scope>
</reference>
<evidence type="ECO:0000256" key="1">
    <source>
        <dbReference type="SAM" id="Phobius"/>
    </source>
</evidence>
<name>E1YK75_9BACT</name>
<keyword evidence="1" id="KW-0812">Transmembrane</keyword>
<feature type="transmembrane region" description="Helical" evidence="1">
    <location>
        <begin position="54"/>
        <end position="71"/>
    </location>
</feature>
<protein>
    <submittedName>
        <fullName evidence="2">Uncharacterized protein</fullName>
    </submittedName>
</protein>
<proteinExistence type="predicted"/>
<feature type="transmembrane region" description="Helical" evidence="1">
    <location>
        <begin position="7"/>
        <end position="24"/>
    </location>
</feature>
<accession>E1YK75</accession>
<evidence type="ECO:0000313" key="2">
    <source>
        <dbReference type="EMBL" id="CBX31679.1"/>
    </source>
</evidence>
<feature type="transmembrane region" description="Helical" evidence="1">
    <location>
        <begin position="114"/>
        <end position="131"/>
    </location>
</feature>
<sequence length="183" mass="20813">MKIFFGVIKYGLPVLLIIASLTPAKIPLQFSLVAISLAACVSWVLWFKEQWLANILRIVIYFSIPYLIYLGQNNKSQWMNGEITIIYHTLYILMLISIVMTLKSTRRKKGFKINPTDFLILFIAIVVPNLPGVKVMQAGFIVMKIIILMFGYEVLIGELRSRLKWLSSATAVSMVIICIRGLL</sequence>
<organism evidence="2">
    <name type="scientific">uncultured Desulfobacterium sp</name>
    <dbReference type="NCBI Taxonomy" id="201089"/>
    <lineage>
        <taxon>Bacteria</taxon>
        <taxon>Pseudomonadati</taxon>
        <taxon>Thermodesulfobacteriota</taxon>
        <taxon>Desulfobacteria</taxon>
        <taxon>Desulfobacterales</taxon>
        <taxon>Desulfobacteriaceae</taxon>
        <taxon>Desulfobacterium</taxon>
        <taxon>environmental samples</taxon>
    </lineage>
</organism>
<keyword evidence="1" id="KW-0472">Membrane</keyword>
<dbReference type="AlphaFoldDB" id="E1YK75"/>